<evidence type="ECO:0000313" key="2">
    <source>
        <dbReference type="Proteomes" id="UP000601435"/>
    </source>
</evidence>
<comment type="caution">
    <text evidence="1">The sequence shown here is derived from an EMBL/GenBank/DDBJ whole genome shotgun (WGS) entry which is preliminary data.</text>
</comment>
<organism evidence="1 2">
    <name type="scientific">Symbiodinium necroappetens</name>
    <dbReference type="NCBI Taxonomy" id="1628268"/>
    <lineage>
        <taxon>Eukaryota</taxon>
        <taxon>Sar</taxon>
        <taxon>Alveolata</taxon>
        <taxon>Dinophyceae</taxon>
        <taxon>Suessiales</taxon>
        <taxon>Symbiodiniaceae</taxon>
        <taxon>Symbiodinium</taxon>
    </lineage>
</organism>
<evidence type="ECO:0000313" key="1">
    <source>
        <dbReference type="EMBL" id="CAE7942539.1"/>
    </source>
</evidence>
<gene>
    <name evidence="1" type="ORF">SNEC2469_LOCUS34701</name>
</gene>
<proteinExistence type="predicted"/>
<protein>
    <submittedName>
        <fullName evidence="1">Uncharacterized protein</fullName>
    </submittedName>
</protein>
<dbReference type="Proteomes" id="UP000601435">
    <property type="component" value="Unassembled WGS sequence"/>
</dbReference>
<accession>A0A813CFJ6</accession>
<sequence length="250" mass="27728">SSAPSVSRTISRDTLLKLLDLIRQLGPLDTWFYFLKAVCAPLQTALPIMQQTVLRCLVFAGHRTPVEETRVAERNRSELLISVAPGPPIGLPLGQASSKHIAPLEKVFGYQLLTEGISDILIAWTYPNNWVAGQGVLYHGPEALGLKVVEFRGGRAWVSLSNLAWVLQPQQCCELATGISWDEPDLQLASCEEMQRQEQSLLEESKWNTNDGQGAGSQSRLQRLKTLAKYFLAQLQLLDDMVKEKNCIGS</sequence>
<name>A0A813CFJ6_9DINO</name>
<dbReference type="EMBL" id="CAJNJA010097019">
    <property type="protein sequence ID" value="CAE7942539.1"/>
    <property type="molecule type" value="Genomic_DNA"/>
</dbReference>
<keyword evidence="2" id="KW-1185">Reference proteome</keyword>
<reference evidence="1" key="1">
    <citation type="submission" date="2021-02" db="EMBL/GenBank/DDBJ databases">
        <authorList>
            <person name="Dougan E. K."/>
            <person name="Rhodes N."/>
            <person name="Thang M."/>
            <person name="Chan C."/>
        </authorList>
    </citation>
    <scope>NUCLEOTIDE SEQUENCE</scope>
</reference>
<feature type="non-terminal residue" evidence="1">
    <location>
        <position position="250"/>
    </location>
</feature>
<dbReference type="AlphaFoldDB" id="A0A813CFJ6"/>